<sequence length="425" mass="47033">MIYCPNCGEELVDEAVFCAECGTKIDLRHPSDIKPKTQKRTQKTPPHRKPTPAYSSVQMNKKARSPNQTKTAGKIGIAIIVGIMVISGLSYGFSFIGPKTTLQDTVTYQDQDPILSAQTMIPVRMDITSADVKFQYNSTIMNNSIKIQANYDLLGRFKEVEDVNQILDINFSTLNEEINFEVKFKDDNNDFSDRTSINITLRTDLEYYLDIELYSGDLIIETGEDCVINRMEVQLTSGDAQVIITPNSYVRSAININSLYGNIDFTAEKTIFNSSLSLTVTSGTISSDISQSHFRGIIDFQMTTGQMNLIQSEITCEKSLIWNMQGTSGDIYLDLEQHISPLANMSIQVELISGDIDVNYLGNASVVRAIVNSSTSTGEINYQAATGFNESDGQLYSTNVDILVGFNLDLSTISGKIDFIGSSLK</sequence>
<keyword evidence="2" id="KW-0812">Transmembrane</keyword>
<keyword evidence="2" id="KW-0472">Membrane</keyword>
<name>A0ABY6HKT1_9ARCH</name>
<keyword evidence="5" id="KW-1185">Reference proteome</keyword>
<keyword evidence="2" id="KW-1133">Transmembrane helix</keyword>
<evidence type="ECO:0000256" key="1">
    <source>
        <dbReference type="SAM" id="MobiDB-lite"/>
    </source>
</evidence>
<evidence type="ECO:0000313" key="4">
    <source>
        <dbReference type="EMBL" id="UYP44124.1"/>
    </source>
</evidence>
<dbReference type="Pfam" id="PF13240">
    <property type="entry name" value="Zn_Ribbon_1"/>
    <property type="match status" value="1"/>
</dbReference>
<evidence type="ECO:0000259" key="3">
    <source>
        <dbReference type="Pfam" id="PF13240"/>
    </source>
</evidence>
<feature type="region of interest" description="Disordered" evidence="1">
    <location>
        <begin position="29"/>
        <end position="69"/>
    </location>
</feature>
<organism evidence="4 5">
    <name type="scientific">Candidatus Lokiarchaeum ossiferum</name>
    <dbReference type="NCBI Taxonomy" id="2951803"/>
    <lineage>
        <taxon>Archaea</taxon>
        <taxon>Promethearchaeati</taxon>
        <taxon>Promethearchaeota</taxon>
        <taxon>Promethearchaeia</taxon>
        <taxon>Promethearchaeales</taxon>
        <taxon>Promethearchaeaceae</taxon>
        <taxon>Candidatus Lokiarchaeum</taxon>
    </lineage>
</organism>
<feature type="domain" description="Zinc-ribbon" evidence="3">
    <location>
        <begin position="3"/>
        <end position="25"/>
    </location>
</feature>
<dbReference type="Proteomes" id="UP001208689">
    <property type="component" value="Chromosome"/>
</dbReference>
<evidence type="ECO:0000313" key="5">
    <source>
        <dbReference type="Proteomes" id="UP001208689"/>
    </source>
</evidence>
<protein>
    <recommendedName>
        <fullName evidence="3">Zinc-ribbon domain-containing protein</fullName>
    </recommendedName>
</protein>
<accession>A0ABY6HKT1</accession>
<evidence type="ECO:0000256" key="2">
    <source>
        <dbReference type="SAM" id="Phobius"/>
    </source>
</evidence>
<reference evidence="4" key="1">
    <citation type="submission" date="2022-09" db="EMBL/GenBank/DDBJ databases">
        <title>Actin cytoskeleton and complex cell architecture in an #Asgard archaeon.</title>
        <authorList>
            <person name="Ponce Toledo R.I."/>
            <person name="Schleper C."/>
            <person name="Rodrigues Oliveira T."/>
            <person name="Wollweber F."/>
            <person name="Xu J."/>
            <person name="Rittmann S."/>
            <person name="Klingl A."/>
            <person name="Pilhofer M."/>
        </authorList>
    </citation>
    <scope>NUCLEOTIDE SEQUENCE</scope>
    <source>
        <strain evidence="4">B-35</strain>
    </source>
</reference>
<gene>
    <name evidence="4" type="ORF">NEF87_000409</name>
</gene>
<dbReference type="InterPro" id="IPR026870">
    <property type="entry name" value="Zinc_ribbon_dom"/>
</dbReference>
<dbReference type="EMBL" id="CP104013">
    <property type="protein sequence ID" value="UYP44124.1"/>
    <property type="molecule type" value="Genomic_DNA"/>
</dbReference>
<feature type="compositionally biased region" description="Basic residues" evidence="1">
    <location>
        <begin position="36"/>
        <end position="50"/>
    </location>
</feature>
<feature type="transmembrane region" description="Helical" evidence="2">
    <location>
        <begin position="71"/>
        <end position="93"/>
    </location>
</feature>
<proteinExistence type="predicted"/>